<accession>A0A2W5QX23</accession>
<dbReference type="Proteomes" id="UP000248887">
    <property type="component" value="Unassembled WGS sequence"/>
</dbReference>
<evidence type="ECO:0000313" key="3">
    <source>
        <dbReference type="Proteomes" id="UP000248887"/>
    </source>
</evidence>
<sequence>MGRSLDEVIAVLPEARRTHVEARAEELREEVESLSELRRVAGKAQIEIAAALNVKQPSVSKIEKQADTYLSTLRSYVEAIGGQLELIVRLPSHAPLRLERLGDVTRSDEVLDAPPVKRRPKAKTAA</sequence>
<dbReference type="Gene3D" id="1.10.260.40">
    <property type="entry name" value="lambda repressor-like DNA-binding domains"/>
    <property type="match status" value="1"/>
</dbReference>
<name>A0A2W5QX23_ANCNO</name>
<proteinExistence type="predicted"/>
<protein>
    <submittedName>
        <fullName evidence="2">XRE family transcriptional regulator</fullName>
    </submittedName>
</protein>
<reference evidence="2 3" key="1">
    <citation type="submission" date="2017-08" db="EMBL/GenBank/DDBJ databases">
        <title>Infants hospitalized years apart are colonized by the same room-sourced microbial strains.</title>
        <authorList>
            <person name="Brooks B."/>
            <person name="Olm M.R."/>
            <person name="Firek B.A."/>
            <person name="Baker R."/>
            <person name="Thomas B.C."/>
            <person name="Morowitz M.J."/>
            <person name="Banfield J.F."/>
        </authorList>
    </citation>
    <scope>NUCLEOTIDE SEQUENCE [LARGE SCALE GENOMIC DNA]</scope>
    <source>
        <strain evidence="2">S2_005_001_R2_27</strain>
    </source>
</reference>
<comment type="caution">
    <text evidence="2">The sequence shown here is derived from an EMBL/GenBank/DDBJ whole genome shotgun (WGS) entry which is preliminary data.</text>
</comment>
<gene>
    <name evidence="2" type="ORF">DI549_16065</name>
</gene>
<dbReference type="EMBL" id="QFQD01000057">
    <property type="protein sequence ID" value="PZQ80789.1"/>
    <property type="molecule type" value="Genomic_DNA"/>
</dbReference>
<keyword evidence="1" id="KW-0175">Coiled coil</keyword>
<feature type="coiled-coil region" evidence="1">
    <location>
        <begin position="17"/>
        <end position="44"/>
    </location>
</feature>
<evidence type="ECO:0000313" key="2">
    <source>
        <dbReference type="EMBL" id="PZQ80789.1"/>
    </source>
</evidence>
<dbReference type="GO" id="GO:0003677">
    <property type="term" value="F:DNA binding"/>
    <property type="evidence" value="ECO:0007669"/>
    <property type="project" value="InterPro"/>
</dbReference>
<dbReference type="InterPro" id="IPR010982">
    <property type="entry name" value="Lambda_DNA-bd_dom_sf"/>
</dbReference>
<evidence type="ECO:0000256" key="1">
    <source>
        <dbReference type="SAM" id="Coils"/>
    </source>
</evidence>
<dbReference type="SUPFAM" id="SSF47413">
    <property type="entry name" value="lambda repressor-like DNA-binding domains"/>
    <property type="match status" value="1"/>
</dbReference>
<dbReference type="AlphaFoldDB" id="A0A2W5QX23"/>
<organism evidence="2 3">
    <name type="scientific">Ancylobacter novellus</name>
    <name type="common">Thiobacillus novellus</name>
    <dbReference type="NCBI Taxonomy" id="921"/>
    <lineage>
        <taxon>Bacteria</taxon>
        <taxon>Pseudomonadati</taxon>
        <taxon>Pseudomonadota</taxon>
        <taxon>Alphaproteobacteria</taxon>
        <taxon>Hyphomicrobiales</taxon>
        <taxon>Xanthobacteraceae</taxon>
        <taxon>Ancylobacter</taxon>
    </lineage>
</organism>